<evidence type="ECO:0000313" key="3">
    <source>
        <dbReference type="Proteomes" id="UP001597322"/>
    </source>
</evidence>
<comment type="caution">
    <text evidence="2">The sequence shown here is derived from an EMBL/GenBank/DDBJ whole genome shotgun (WGS) entry which is preliminary data.</text>
</comment>
<evidence type="ECO:0000256" key="1">
    <source>
        <dbReference type="SAM" id="MobiDB-lite"/>
    </source>
</evidence>
<dbReference type="Proteomes" id="UP001597322">
    <property type="component" value="Unassembled WGS sequence"/>
</dbReference>
<reference evidence="3" key="1">
    <citation type="journal article" date="2019" name="Int. J. Syst. Evol. Microbiol.">
        <title>The Global Catalogue of Microorganisms (GCM) 10K type strain sequencing project: providing services to taxonomists for standard genome sequencing and annotation.</title>
        <authorList>
            <consortium name="The Broad Institute Genomics Platform"/>
            <consortium name="The Broad Institute Genome Sequencing Center for Infectious Disease"/>
            <person name="Wu L."/>
            <person name="Ma J."/>
        </authorList>
    </citation>
    <scope>NUCLEOTIDE SEQUENCE [LARGE SCALE GENOMIC DNA]</scope>
    <source>
        <strain evidence="3">CG52</strain>
    </source>
</reference>
<dbReference type="EMBL" id="JBHUEQ010000036">
    <property type="protein sequence ID" value="MFD1747386.1"/>
    <property type="molecule type" value="Genomic_DNA"/>
</dbReference>
<feature type="region of interest" description="Disordered" evidence="1">
    <location>
        <begin position="1"/>
        <end position="27"/>
    </location>
</feature>
<keyword evidence="3" id="KW-1185">Reference proteome</keyword>
<dbReference type="Gene3D" id="1.20.5.2050">
    <property type="match status" value="1"/>
</dbReference>
<dbReference type="RefSeq" id="WP_377404585.1">
    <property type="nucleotide sequence ID" value="NZ_JBHUEQ010000036.1"/>
</dbReference>
<accession>A0ABW4MAV0</accession>
<sequence>MQSTGTEDRSGPDKTSDSDDQYGLKREAANERRGAGWWVSLRRRGRRISRLFKDSVYGSAEAAKAQAIAYRNAVIEALPPLTNHEQAVRLRSTNQSGISGVRFVDTDEGGAWQATLLTREGQKKENFPVSKFGEQAAKSMAISRRRQWLEALPVRHLAYAQHAEEVARVHFGDQLLPVRDVLPELHLSAEDVDARLAAIEARFDAAKPKRLRVRVKDYGGSRLALAVSNAAKPAKRRLIYAQLTKGDLAKALHILRQRTKAVITEFYDEAAAVWFMEAHGNALFDPQQFELSQGFNILVLLPPDMQVHTETLG</sequence>
<name>A0ABW4MAV0_9HYPH</name>
<gene>
    <name evidence="2" type="ORF">ACFSE1_18090</name>
</gene>
<evidence type="ECO:0000313" key="2">
    <source>
        <dbReference type="EMBL" id="MFD1747386.1"/>
    </source>
</evidence>
<evidence type="ECO:0008006" key="4">
    <source>
        <dbReference type="Google" id="ProtNLM"/>
    </source>
</evidence>
<organism evidence="2 3">
    <name type="scientific">Rhizobium helianthi</name>
    <dbReference type="NCBI Taxonomy" id="1132695"/>
    <lineage>
        <taxon>Bacteria</taxon>
        <taxon>Pseudomonadati</taxon>
        <taxon>Pseudomonadota</taxon>
        <taxon>Alphaproteobacteria</taxon>
        <taxon>Hyphomicrobiales</taxon>
        <taxon>Rhizobiaceae</taxon>
        <taxon>Rhizobium/Agrobacterium group</taxon>
        <taxon>Rhizobium</taxon>
    </lineage>
</organism>
<proteinExistence type="predicted"/>
<protein>
    <recommendedName>
        <fullName evidence="4">AP2/ERF domain-containing protein</fullName>
    </recommendedName>
</protein>